<dbReference type="PANTHER" id="PTHR43792:SF1">
    <property type="entry name" value="N-ACETYLTRANSFERASE DOMAIN-CONTAINING PROTEIN"/>
    <property type="match status" value="1"/>
</dbReference>
<dbReference type="PANTHER" id="PTHR43792">
    <property type="entry name" value="GNAT FAMILY, PUTATIVE (AFU_ORTHOLOGUE AFUA_3G00765)-RELATED-RELATED"/>
    <property type="match status" value="1"/>
</dbReference>
<dbReference type="InterPro" id="IPR016181">
    <property type="entry name" value="Acyl_CoA_acyltransferase"/>
</dbReference>
<protein>
    <submittedName>
        <fullName evidence="3">RimJ/RimL family protein N-acetyltransferase</fullName>
    </submittedName>
</protein>
<dbReference type="InterPro" id="IPR000182">
    <property type="entry name" value="GNAT_dom"/>
</dbReference>
<feature type="region of interest" description="Disordered" evidence="1">
    <location>
        <begin position="1"/>
        <end position="22"/>
    </location>
</feature>
<dbReference type="SUPFAM" id="SSF55729">
    <property type="entry name" value="Acyl-CoA N-acyltransferases (Nat)"/>
    <property type="match status" value="1"/>
</dbReference>
<keyword evidence="4" id="KW-1185">Reference proteome</keyword>
<reference evidence="3 4" key="1">
    <citation type="submission" date="2021-03" db="EMBL/GenBank/DDBJ databases">
        <title>Sequencing the genomes of 1000 actinobacteria strains.</title>
        <authorList>
            <person name="Klenk H.-P."/>
        </authorList>
    </citation>
    <scope>NUCLEOTIDE SEQUENCE [LARGE SCALE GENOMIC DNA]</scope>
    <source>
        <strain evidence="3 4">DSM 13468</strain>
    </source>
</reference>
<evidence type="ECO:0000313" key="3">
    <source>
        <dbReference type="EMBL" id="MBP2378748.1"/>
    </source>
</evidence>
<gene>
    <name evidence="3" type="ORF">JOF42_002243</name>
</gene>
<dbReference type="Pfam" id="PF13302">
    <property type="entry name" value="Acetyltransf_3"/>
    <property type="match status" value="1"/>
</dbReference>
<comment type="caution">
    <text evidence="3">The sequence shown here is derived from an EMBL/GenBank/DDBJ whole genome shotgun (WGS) entry which is preliminary data.</text>
</comment>
<evidence type="ECO:0000313" key="4">
    <source>
        <dbReference type="Proteomes" id="UP000703720"/>
    </source>
</evidence>
<evidence type="ECO:0000259" key="2">
    <source>
        <dbReference type="PROSITE" id="PS51186"/>
    </source>
</evidence>
<dbReference type="EMBL" id="JAGIOA010000001">
    <property type="protein sequence ID" value="MBP2378748.1"/>
    <property type="molecule type" value="Genomic_DNA"/>
</dbReference>
<name>A0ABS4WRA8_9MICO</name>
<dbReference type="PROSITE" id="PS51186">
    <property type="entry name" value="GNAT"/>
    <property type="match status" value="1"/>
</dbReference>
<proteinExistence type="predicted"/>
<dbReference type="Gene3D" id="3.40.630.30">
    <property type="match status" value="1"/>
</dbReference>
<organism evidence="3 4">
    <name type="scientific">Microbacterium phyllosphaerae</name>
    <dbReference type="NCBI Taxonomy" id="124798"/>
    <lineage>
        <taxon>Bacteria</taxon>
        <taxon>Bacillati</taxon>
        <taxon>Actinomycetota</taxon>
        <taxon>Actinomycetes</taxon>
        <taxon>Micrococcales</taxon>
        <taxon>Microbacteriaceae</taxon>
        <taxon>Microbacterium</taxon>
    </lineage>
</organism>
<feature type="compositionally biased region" description="Basic and acidic residues" evidence="1">
    <location>
        <begin position="1"/>
        <end position="14"/>
    </location>
</feature>
<evidence type="ECO:0000256" key="1">
    <source>
        <dbReference type="SAM" id="MobiDB-lite"/>
    </source>
</evidence>
<dbReference type="InterPro" id="IPR051531">
    <property type="entry name" value="N-acetyltransferase"/>
</dbReference>
<feature type="domain" description="N-acetyltransferase" evidence="2">
    <location>
        <begin position="1"/>
        <end position="150"/>
    </location>
</feature>
<dbReference type="Proteomes" id="UP000703720">
    <property type="component" value="Unassembled WGS sequence"/>
</dbReference>
<accession>A0ABS4WRA8</accession>
<sequence length="164" mass="17979">MFHQLWSERDERVPAHRKLNAEGHPTVSDISAHIAGEESERSDLLSVQDRATGDVYGYCGLVFDGNGAEGEPEIAFELLRSAQNRGYATEAATAVLAWAVSAGHERAWASVWEWNAASRRVLTKLGFVDSGQDRPASEHGRNILTVMSLPPMNAPSMGRKVHPE</sequence>